<name>A0ACB9QYG7_9MYRT</name>
<proteinExistence type="predicted"/>
<comment type="caution">
    <text evidence="1">The sequence shown here is derived from an EMBL/GenBank/DDBJ whole genome shotgun (WGS) entry which is preliminary data.</text>
</comment>
<accession>A0ACB9QYG7</accession>
<dbReference type="Proteomes" id="UP001057402">
    <property type="component" value="Chromosome 5"/>
</dbReference>
<protein>
    <submittedName>
        <fullName evidence="1">Uncharacterized protein</fullName>
    </submittedName>
</protein>
<sequence>MPRELQRKLGDVYIREMLYDHGLHDASLPQWTFIRSKAKCRQLVISCRCSDIVGASCVTRMKSVVFLPLAFQVVCTTCSEGYGKKGKAPCPCCHMPIEERIRVFVASC</sequence>
<evidence type="ECO:0000313" key="2">
    <source>
        <dbReference type="Proteomes" id="UP001057402"/>
    </source>
</evidence>
<evidence type="ECO:0000313" key="1">
    <source>
        <dbReference type="EMBL" id="KAI4371495.1"/>
    </source>
</evidence>
<dbReference type="EMBL" id="CM042884">
    <property type="protein sequence ID" value="KAI4371495.1"/>
    <property type="molecule type" value="Genomic_DNA"/>
</dbReference>
<keyword evidence="2" id="KW-1185">Reference proteome</keyword>
<reference evidence="2" key="1">
    <citation type="journal article" date="2023" name="Front. Plant Sci.">
        <title>Chromosomal-level genome assembly of Melastoma candidum provides insights into trichome evolution.</title>
        <authorList>
            <person name="Zhong Y."/>
            <person name="Wu W."/>
            <person name="Sun C."/>
            <person name="Zou P."/>
            <person name="Liu Y."/>
            <person name="Dai S."/>
            <person name="Zhou R."/>
        </authorList>
    </citation>
    <scope>NUCLEOTIDE SEQUENCE [LARGE SCALE GENOMIC DNA]</scope>
</reference>
<gene>
    <name evidence="1" type="ORF">MLD38_019723</name>
</gene>
<organism evidence="1 2">
    <name type="scientific">Melastoma candidum</name>
    <dbReference type="NCBI Taxonomy" id="119954"/>
    <lineage>
        <taxon>Eukaryota</taxon>
        <taxon>Viridiplantae</taxon>
        <taxon>Streptophyta</taxon>
        <taxon>Embryophyta</taxon>
        <taxon>Tracheophyta</taxon>
        <taxon>Spermatophyta</taxon>
        <taxon>Magnoliopsida</taxon>
        <taxon>eudicotyledons</taxon>
        <taxon>Gunneridae</taxon>
        <taxon>Pentapetalae</taxon>
        <taxon>rosids</taxon>
        <taxon>malvids</taxon>
        <taxon>Myrtales</taxon>
        <taxon>Melastomataceae</taxon>
        <taxon>Melastomatoideae</taxon>
        <taxon>Melastomateae</taxon>
        <taxon>Melastoma</taxon>
    </lineage>
</organism>